<protein>
    <submittedName>
        <fullName evidence="1">Uncharacterized protein</fullName>
    </submittedName>
</protein>
<comment type="caution">
    <text evidence="1">The sequence shown here is derived from an EMBL/GenBank/DDBJ whole genome shotgun (WGS) entry which is preliminary data.</text>
</comment>
<organism evidence="1 2">
    <name type="scientific">Canavalia gladiata</name>
    <name type="common">Sword bean</name>
    <name type="synonym">Dolichos gladiatus</name>
    <dbReference type="NCBI Taxonomy" id="3824"/>
    <lineage>
        <taxon>Eukaryota</taxon>
        <taxon>Viridiplantae</taxon>
        <taxon>Streptophyta</taxon>
        <taxon>Embryophyta</taxon>
        <taxon>Tracheophyta</taxon>
        <taxon>Spermatophyta</taxon>
        <taxon>Magnoliopsida</taxon>
        <taxon>eudicotyledons</taxon>
        <taxon>Gunneridae</taxon>
        <taxon>Pentapetalae</taxon>
        <taxon>rosids</taxon>
        <taxon>fabids</taxon>
        <taxon>Fabales</taxon>
        <taxon>Fabaceae</taxon>
        <taxon>Papilionoideae</taxon>
        <taxon>50 kb inversion clade</taxon>
        <taxon>NPAAA clade</taxon>
        <taxon>indigoferoid/millettioid clade</taxon>
        <taxon>Phaseoleae</taxon>
        <taxon>Canavalia</taxon>
    </lineage>
</organism>
<keyword evidence="2" id="KW-1185">Reference proteome</keyword>
<proteinExistence type="predicted"/>
<evidence type="ECO:0000313" key="2">
    <source>
        <dbReference type="Proteomes" id="UP001367508"/>
    </source>
</evidence>
<dbReference type="EMBL" id="JAYMYQ010000004">
    <property type="protein sequence ID" value="KAK7338230.1"/>
    <property type="molecule type" value="Genomic_DNA"/>
</dbReference>
<sequence>MQEQYRFRLVEGIGKLTYVSFEPMSITISSLSILQMRLGHPVPHIPPIQWDGLPISIGPCCVTGHVVSLTLEWAARMTPNQGLVAINEIKAKPFQIRLVSERAYLWS</sequence>
<evidence type="ECO:0000313" key="1">
    <source>
        <dbReference type="EMBL" id="KAK7338230.1"/>
    </source>
</evidence>
<dbReference type="Proteomes" id="UP001367508">
    <property type="component" value="Unassembled WGS sequence"/>
</dbReference>
<accession>A0AAN9LLF1</accession>
<gene>
    <name evidence="1" type="ORF">VNO77_18832</name>
</gene>
<reference evidence="1 2" key="1">
    <citation type="submission" date="2024-01" db="EMBL/GenBank/DDBJ databases">
        <title>The genomes of 5 underutilized Papilionoideae crops provide insights into root nodulation and disease resistanc.</title>
        <authorList>
            <person name="Jiang F."/>
        </authorList>
    </citation>
    <scope>NUCLEOTIDE SEQUENCE [LARGE SCALE GENOMIC DNA]</scope>
    <source>
        <strain evidence="1">LVBAO_FW01</strain>
        <tissue evidence="1">Leaves</tissue>
    </source>
</reference>
<dbReference type="AlphaFoldDB" id="A0AAN9LLF1"/>
<name>A0AAN9LLF1_CANGL</name>